<dbReference type="AlphaFoldDB" id="A0A5P8K2R8"/>
<gene>
    <name evidence="1" type="ORF">F9278_15170</name>
</gene>
<sequence length="100" mass="10689">MSEQCFRRAVVGGSLQQGFSAFLISTDFPEVGQFEKDVWAAVVGGPPPQGFSAFLISSDFPEVGQFEQCVCIASLGSTLLEVSGPLSLRQVRFRSSVGLV</sequence>
<dbReference type="EMBL" id="CP045096">
    <property type="protein sequence ID" value="QFQ97326.1"/>
    <property type="molecule type" value="Genomic_DNA"/>
</dbReference>
<evidence type="ECO:0000313" key="1">
    <source>
        <dbReference type="EMBL" id="QFQ97326.1"/>
    </source>
</evidence>
<dbReference type="KEGG" id="sphv:F9278_15170"/>
<name>A0A5P8K2R8_9ACTN</name>
<proteinExistence type="predicted"/>
<accession>A0A5P8K2R8</accession>
<keyword evidence="2" id="KW-1185">Reference proteome</keyword>
<reference evidence="1 2" key="1">
    <citation type="submission" date="2019-10" db="EMBL/GenBank/DDBJ databases">
        <title>Streptomyces sp. strain GY16 isolated from leaves of Broussonetia papyrifera.</title>
        <authorList>
            <person name="Mo P."/>
        </authorList>
    </citation>
    <scope>NUCLEOTIDE SEQUENCE [LARGE SCALE GENOMIC DNA]</scope>
    <source>
        <strain evidence="1 2">GY16</strain>
    </source>
</reference>
<dbReference type="RefSeq" id="WP_152168809.1">
    <property type="nucleotide sequence ID" value="NZ_CP045096.1"/>
</dbReference>
<organism evidence="1 2">
    <name type="scientific">Streptomyces phaeolivaceus</name>
    <dbReference type="NCBI Taxonomy" id="2653200"/>
    <lineage>
        <taxon>Bacteria</taxon>
        <taxon>Bacillati</taxon>
        <taxon>Actinomycetota</taxon>
        <taxon>Actinomycetes</taxon>
        <taxon>Kitasatosporales</taxon>
        <taxon>Streptomycetaceae</taxon>
        <taxon>Streptomyces</taxon>
    </lineage>
</organism>
<evidence type="ECO:0000313" key="2">
    <source>
        <dbReference type="Proteomes" id="UP000327294"/>
    </source>
</evidence>
<dbReference type="Proteomes" id="UP000327294">
    <property type="component" value="Chromosome"/>
</dbReference>
<protein>
    <submittedName>
        <fullName evidence="1">Uncharacterized protein</fullName>
    </submittedName>
</protein>